<evidence type="ECO:0000259" key="7">
    <source>
        <dbReference type="PROSITE" id="PS50991"/>
    </source>
</evidence>
<proteinExistence type="inferred from homology"/>
<dbReference type="GeneID" id="136822579"/>
<comment type="pathway">
    <text evidence="1">Metabolic intermediate metabolism; (S)-3-hydroxy-3-methylglutaryl-CoA degradation; acetoacetate from (S)-3-hydroxy-3-methylglutaryl-CoA: step 1/1.</text>
</comment>
<comment type="similarity">
    <text evidence="2">Belongs to the HMG-CoA lyase family.</text>
</comment>
<dbReference type="EnsemblMetazoa" id="CLYHEMT007400.1">
    <property type="protein sequence ID" value="CLYHEMP007400.1"/>
    <property type="gene ID" value="CLYHEMG007400"/>
</dbReference>
<dbReference type="AlphaFoldDB" id="A0A7M5VCX7"/>
<evidence type="ECO:0000256" key="5">
    <source>
        <dbReference type="ARBA" id="ARBA00023239"/>
    </source>
</evidence>
<dbReference type="SUPFAM" id="SSF51569">
    <property type="entry name" value="Aldolase"/>
    <property type="match status" value="1"/>
</dbReference>
<dbReference type="InterPro" id="IPR043594">
    <property type="entry name" value="HMGL"/>
</dbReference>
<reference evidence="8" key="1">
    <citation type="submission" date="2021-01" db="UniProtKB">
        <authorList>
            <consortium name="EnsemblMetazoa"/>
        </authorList>
    </citation>
    <scope>IDENTIFICATION</scope>
</reference>
<dbReference type="EC" id="4.1.3.4" evidence="3"/>
<keyword evidence="9" id="KW-1185">Reference proteome</keyword>
<feature type="domain" description="Pyruvate carboxyltransferase" evidence="7">
    <location>
        <begin position="33"/>
        <end position="300"/>
    </location>
</feature>
<sequence length="312" mass="33883">MATTLTTIVKRSAKFHPRFSTCRHRSSGSKDFVKIVEVGARDGLQNEKELVPTNTKIELIDRLSATGLQTIEATSFVSPKWVPQLADNKELFTRIEKKDGVSYPVLVPNLKGYQQAVASGVKEIAVFGSASEGFSQKNINCSIEESLKRFQNVFDASKNDGIRIRGYLSCTVGCPYDDRVAPKQVAKVTESLLEMGCYEVSLADTIGVGNPESIERMLGEVLAVCRPEVLAIHCHDTNGKAVQNIAKSLDLGVRVVDSSVGGLGGCPYAKNATGNVSTEKVLQFLSTQGVETGVNLEEIKEIGEWIRKSLGK</sequence>
<evidence type="ECO:0000256" key="2">
    <source>
        <dbReference type="ARBA" id="ARBA00009405"/>
    </source>
</evidence>
<dbReference type="OrthoDB" id="1905920at2759"/>
<evidence type="ECO:0000256" key="3">
    <source>
        <dbReference type="ARBA" id="ARBA00012910"/>
    </source>
</evidence>
<dbReference type="GO" id="GO:0046951">
    <property type="term" value="P:ketone body biosynthetic process"/>
    <property type="evidence" value="ECO:0007669"/>
    <property type="project" value="TreeGrafter"/>
</dbReference>
<organism evidence="8 9">
    <name type="scientific">Clytia hemisphaerica</name>
    <dbReference type="NCBI Taxonomy" id="252671"/>
    <lineage>
        <taxon>Eukaryota</taxon>
        <taxon>Metazoa</taxon>
        <taxon>Cnidaria</taxon>
        <taxon>Hydrozoa</taxon>
        <taxon>Hydroidolina</taxon>
        <taxon>Leptothecata</taxon>
        <taxon>Obeliida</taxon>
        <taxon>Clytiidae</taxon>
        <taxon>Clytia</taxon>
    </lineage>
</organism>
<evidence type="ECO:0000256" key="1">
    <source>
        <dbReference type="ARBA" id="ARBA00005143"/>
    </source>
</evidence>
<dbReference type="UniPathway" id="UPA00896">
    <property type="reaction ID" value="UER00863"/>
</dbReference>
<dbReference type="GO" id="GO:0004419">
    <property type="term" value="F:hydroxymethylglutaryl-CoA lyase activity"/>
    <property type="evidence" value="ECO:0007669"/>
    <property type="project" value="UniProtKB-EC"/>
</dbReference>
<dbReference type="Gene3D" id="3.20.20.70">
    <property type="entry name" value="Aldolase class I"/>
    <property type="match status" value="1"/>
</dbReference>
<evidence type="ECO:0000256" key="4">
    <source>
        <dbReference type="ARBA" id="ARBA00022723"/>
    </source>
</evidence>
<dbReference type="CDD" id="cd07938">
    <property type="entry name" value="DRE_TIM_HMGL"/>
    <property type="match status" value="1"/>
</dbReference>
<dbReference type="RefSeq" id="XP_066934946.1">
    <property type="nucleotide sequence ID" value="XM_067078845.1"/>
</dbReference>
<name>A0A7M5VCX7_9CNID</name>
<dbReference type="NCBIfam" id="NF004283">
    <property type="entry name" value="PRK05692.1"/>
    <property type="match status" value="1"/>
</dbReference>
<evidence type="ECO:0000313" key="9">
    <source>
        <dbReference type="Proteomes" id="UP000594262"/>
    </source>
</evidence>
<dbReference type="InterPro" id="IPR013785">
    <property type="entry name" value="Aldolase_TIM"/>
</dbReference>
<dbReference type="PANTHER" id="PTHR42738:SF7">
    <property type="entry name" value="HYDROXYMETHYLGLUTARYL-COA LYASE"/>
    <property type="match status" value="1"/>
</dbReference>
<dbReference type="Pfam" id="PF00682">
    <property type="entry name" value="HMGL-like"/>
    <property type="match status" value="1"/>
</dbReference>
<keyword evidence="4" id="KW-0479">Metal-binding</keyword>
<protein>
    <recommendedName>
        <fullName evidence="3">hydroxymethylglutaryl-CoA lyase</fullName>
        <ecNumber evidence="3">4.1.3.4</ecNumber>
    </recommendedName>
</protein>
<dbReference type="PROSITE" id="PS50991">
    <property type="entry name" value="PYR_CT"/>
    <property type="match status" value="1"/>
</dbReference>
<keyword evidence="5" id="KW-0456">Lyase</keyword>
<evidence type="ECO:0000256" key="6">
    <source>
        <dbReference type="ARBA" id="ARBA00049877"/>
    </source>
</evidence>
<comment type="catalytic activity">
    <reaction evidence="6">
        <text>(3S)-3-hydroxy-3-methylglutaryl-CoA = acetoacetate + acetyl-CoA</text>
        <dbReference type="Rhea" id="RHEA:24404"/>
        <dbReference type="ChEBI" id="CHEBI:13705"/>
        <dbReference type="ChEBI" id="CHEBI:43074"/>
        <dbReference type="ChEBI" id="CHEBI:57288"/>
        <dbReference type="EC" id="4.1.3.4"/>
    </reaction>
</comment>
<evidence type="ECO:0000313" key="8">
    <source>
        <dbReference type="EnsemblMetazoa" id="CLYHEMP007400.1"/>
    </source>
</evidence>
<dbReference type="GO" id="GO:0046872">
    <property type="term" value="F:metal ion binding"/>
    <property type="evidence" value="ECO:0007669"/>
    <property type="project" value="UniProtKB-KW"/>
</dbReference>
<dbReference type="FunFam" id="3.20.20.70:FF:000201">
    <property type="entry name" value="Hydroxymethylglutaryl-CoA lyase"/>
    <property type="match status" value="1"/>
</dbReference>
<dbReference type="GO" id="GO:0006552">
    <property type="term" value="P:L-leucine catabolic process"/>
    <property type="evidence" value="ECO:0007669"/>
    <property type="project" value="TreeGrafter"/>
</dbReference>
<accession>A0A7M5VCX7</accession>
<dbReference type="Proteomes" id="UP000594262">
    <property type="component" value="Unplaced"/>
</dbReference>
<dbReference type="PANTHER" id="PTHR42738">
    <property type="entry name" value="HYDROXYMETHYLGLUTARYL-COA LYASE"/>
    <property type="match status" value="1"/>
</dbReference>
<dbReference type="InterPro" id="IPR000891">
    <property type="entry name" value="PYR_CT"/>
</dbReference>